<accession>A0AA41VU42</accession>
<comment type="caution">
    <text evidence="2">The sequence shown here is derived from an EMBL/GenBank/DDBJ whole genome shotgun (WGS) entry which is preliminary data.</text>
</comment>
<sequence>MSFPLIVISLFSLLLKDFGASFAAMFSSSIKKNSVLVSYCKCQPPWWRTLLGGAPMDLAEREQCEEREMSACLVASKESCLKFAKDKCLSPFHDARIALTDQKTNAKLLKSGACNLEVANCRGSDILSSGVNI</sequence>
<dbReference type="PANTHER" id="PTHR36773:SF1">
    <property type="entry name" value="EXPRESSED PROTEIN"/>
    <property type="match status" value="1"/>
</dbReference>
<dbReference type="PANTHER" id="PTHR36773">
    <property type="entry name" value="EXPRESSED PROTEIN"/>
    <property type="match status" value="1"/>
</dbReference>
<evidence type="ECO:0000313" key="3">
    <source>
        <dbReference type="Proteomes" id="UP001177140"/>
    </source>
</evidence>
<dbReference type="EMBL" id="JAJJMA010290755">
    <property type="protein sequence ID" value="MCL7047228.1"/>
    <property type="molecule type" value="Genomic_DNA"/>
</dbReference>
<evidence type="ECO:0000313" key="2">
    <source>
        <dbReference type="EMBL" id="MCL7047228.1"/>
    </source>
</evidence>
<keyword evidence="3" id="KW-1185">Reference proteome</keyword>
<protein>
    <submittedName>
        <fullName evidence="2">Uncharacterized protein</fullName>
    </submittedName>
</protein>
<feature type="chain" id="PRO_5041425312" evidence="1">
    <location>
        <begin position="20"/>
        <end position="133"/>
    </location>
</feature>
<name>A0AA41VU42_PAPNU</name>
<organism evidence="2 3">
    <name type="scientific">Papaver nudicaule</name>
    <name type="common">Iceland poppy</name>
    <dbReference type="NCBI Taxonomy" id="74823"/>
    <lineage>
        <taxon>Eukaryota</taxon>
        <taxon>Viridiplantae</taxon>
        <taxon>Streptophyta</taxon>
        <taxon>Embryophyta</taxon>
        <taxon>Tracheophyta</taxon>
        <taxon>Spermatophyta</taxon>
        <taxon>Magnoliopsida</taxon>
        <taxon>Ranunculales</taxon>
        <taxon>Papaveraceae</taxon>
        <taxon>Papaveroideae</taxon>
        <taxon>Papaver</taxon>
    </lineage>
</organism>
<proteinExistence type="predicted"/>
<gene>
    <name evidence="2" type="ORF">MKW94_001383</name>
</gene>
<evidence type="ECO:0000256" key="1">
    <source>
        <dbReference type="SAM" id="SignalP"/>
    </source>
</evidence>
<reference evidence="2" key="1">
    <citation type="submission" date="2022-03" db="EMBL/GenBank/DDBJ databases">
        <title>A functionally conserved STORR gene fusion in Papaver species that diverged 16.8 million years ago.</title>
        <authorList>
            <person name="Catania T."/>
        </authorList>
    </citation>
    <scope>NUCLEOTIDE SEQUENCE</scope>
    <source>
        <strain evidence="2">S-191538</strain>
    </source>
</reference>
<keyword evidence="1" id="KW-0732">Signal</keyword>
<dbReference type="Proteomes" id="UP001177140">
    <property type="component" value="Unassembled WGS sequence"/>
</dbReference>
<dbReference type="GO" id="GO:0009536">
    <property type="term" value="C:plastid"/>
    <property type="evidence" value="ECO:0007669"/>
    <property type="project" value="TreeGrafter"/>
</dbReference>
<feature type="signal peptide" evidence="1">
    <location>
        <begin position="1"/>
        <end position="19"/>
    </location>
</feature>
<dbReference type="AlphaFoldDB" id="A0AA41VU42"/>